<dbReference type="GO" id="GO:0035725">
    <property type="term" value="P:sodium ion transmembrane transport"/>
    <property type="evidence" value="ECO:0007669"/>
    <property type="project" value="TreeGrafter"/>
</dbReference>
<keyword evidence="7 9" id="KW-0472">Membrane</keyword>
<feature type="transmembrane region" description="Helical" evidence="9">
    <location>
        <begin position="306"/>
        <end position="330"/>
    </location>
</feature>
<evidence type="ECO:0000256" key="4">
    <source>
        <dbReference type="ARBA" id="ARBA00022692"/>
    </source>
</evidence>
<keyword evidence="6 9" id="KW-1133">Transmembrane helix</keyword>
<evidence type="ECO:0000256" key="9">
    <source>
        <dbReference type="SAM" id="Phobius"/>
    </source>
</evidence>
<comment type="caution">
    <text evidence="10">The sequence shown here is derived from an EMBL/GenBank/DDBJ whole genome shotgun (WGS) entry which is preliminary data.</text>
</comment>
<keyword evidence="8" id="KW-0915">Sodium</keyword>
<keyword evidence="3" id="KW-0813">Transport</keyword>
<feature type="transmembrane region" description="Helical" evidence="9">
    <location>
        <begin position="144"/>
        <end position="167"/>
    </location>
</feature>
<dbReference type="GO" id="GO:0046872">
    <property type="term" value="F:metal ion binding"/>
    <property type="evidence" value="ECO:0007669"/>
    <property type="project" value="UniProtKB-KW"/>
</dbReference>
<sequence>QVRPLVGWWNSTENGSAGSVLEDTASSDDCHRSTLTLVHNPSKTLSRAVSIILYLSGEAGNSVVAEDGGESWSGAVATVIGVALVVGAATTIRLPTMLYTNGAGTFLVAWSVVLLLVAIPLAYLESGLAQFSSSGPLSVWRLVPIARGVGWSTLLVLVLWTVTVAGYTGPLLHYITHSTHLLKFLPQGNSCENALQNMTSGDRALHFYKSCIYHLPNSWSDGIDLTLSWPLPATIGTSVIIATIMASCGARSLAALTGIASFLALAGIGVQAGIGAGELWTRDMWSMFDAAWPFIMPDFYALMEPKVWLCALGQVLLSLGLGVGTLMGLSSKHSFRFTLR</sequence>
<evidence type="ECO:0000256" key="5">
    <source>
        <dbReference type="ARBA" id="ARBA00022847"/>
    </source>
</evidence>
<dbReference type="GO" id="GO:0005886">
    <property type="term" value="C:plasma membrane"/>
    <property type="evidence" value="ECO:0007669"/>
    <property type="project" value="TreeGrafter"/>
</dbReference>
<dbReference type="Proteomes" id="UP001497623">
    <property type="component" value="Unassembled WGS sequence"/>
</dbReference>
<feature type="binding site" evidence="8">
    <location>
        <position position="86"/>
    </location>
    <ligand>
        <name>Na(+)</name>
        <dbReference type="ChEBI" id="CHEBI:29101"/>
        <label>1</label>
    </ligand>
</feature>
<feature type="non-terminal residue" evidence="10">
    <location>
        <position position="340"/>
    </location>
</feature>
<evidence type="ECO:0000256" key="8">
    <source>
        <dbReference type="PIRSR" id="PIRSR600175-1"/>
    </source>
</evidence>
<keyword evidence="5" id="KW-0769">Symport</keyword>
<dbReference type="PROSITE" id="PS50267">
    <property type="entry name" value="NA_NEUROTRAN_SYMP_3"/>
    <property type="match status" value="1"/>
</dbReference>
<evidence type="ECO:0000256" key="2">
    <source>
        <dbReference type="ARBA" id="ARBA00006459"/>
    </source>
</evidence>
<dbReference type="GO" id="GO:0015293">
    <property type="term" value="F:symporter activity"/>
    <property type="evidence" value="ECO:0007669"/>
    <property type="project" value="UniProtKB-KW"/>
</dbReference>
<keyword evidence="8" id="KW-0479">Metal-binding</keyword>
<dbReference type="GO" id="GO:0006865">
    <property type="term" value="P:amino acid transport"/>
    <property type="evidence" value="ECO:0007669"/>
    <property type="project" value="TreeGrafter"/>
</dbReference>
<evidence type="ECO:0000313" key="10">
    <source>
        <dbReference type="EMBL" id="CAL4241096.1"/>
    </source>
</evidence>
<comment type="subcellular location">
    <subcellularLocation>
        <location evidence="1">Membrane</location>
        <topology evidence="1">Multi-pass membrane protein</topology>
    </subcellularLocation>
</comment>
<dbReference type="Pfam" id="PF00209">
    <property type="entry name" value="SNF"/>
    <property type="match status" value="1"/>
</dbReference>
<evidence type="ECO:0000256" key="1">
    <source>
        <dbReference type="ARBA" id="ARBA00004141"/>
    </source>
</evidence>
<comment type="similarity">
    <text evidence="2">Belongs to the sodium:neurotransmitter symporter (SNF) (TC 2.A.22) family.</text>
</comment>
<evidence type="ECO:0000313" key="11">
    <source>
        <dbReference type="Proteomes" id="UP001497623"/>
    </source>
</evidence>
<feature type="transmembrane region" description="Helical" evidence="9">
    <location>
        <begin position="72"/>
        <end position="92"/>
    </location>
</feature>
<dbReference type="SUPFAM" id="SSF161070">
    <property type="entry name" value="SNF-like"/>
    <property type="match status" value="1"/>
</dbReference>
<dbReference type="EMBL" id="CAXKWB010129096">
    <property type="protein sequence ID" value="CAL4241096.1"/>
    <property type="molecule type" value="Genomic_DNA"/>
</dbReference>
<name>A0AAV2STX1_MEGNR</name>
<dbReference type="InterPro" id="IPR000175">
    <property type="entry name" value="Na/ntran_symport"/>
</dbReference>
<keyword evidence="11" id="KW-1185">Reference proteome</keyword>
<gene>
    <name evidence="10" type="ORF">MNOR_LOCUS40673</name>
</gene>
<keyword evidence="4 9" id="KW-0812">Transmembrane</keyword>
<proteinExistence type="inferred from homology"/>
<dbReference type="PANTHER" id="PTHR11616">
    <property type="entry name" value="SODIUM/CHLORIDE DEPENDENT TRANSPORTER"/>
    <property type="match status" value="1"/>
</dbReference>
<feature type="non-terminal residue" evidence="10">
    <location>
        <position position="1"/>
    </location>
</feature>
<feature type="transmembrane region" description="Helical" evidence="9">
    <location>
        <begin position="253"/>
        <end position="274"/>
    </location>
</feature>
<dbReference type="PANTHER" id="PTHR11616:SF240">
    <property type="entry name" value="BLOATED TUBULES, ISOFORM B-RELATED"/>
    <property type="match status" value="1"/>
</dbReference>
<protein>
    <submittedName>
        <fullName evidence="10">Uncharacterized protein</fullName>
    </submittedName>
</protein>
<evidence type="ECO:0000256" key="6">
    <source>
        <dbReference type="ARBA" id="ARBA00022989"/>
    </source>
</evidence>
<accession>A0AAV2STX1</accession>
<organism evidence="10 11">
    <name type="scientific">Meganyctiphanes norvegica</name>
    <name type="common">Northern krill</name>
    <name type="synonym">Thysanopoda norvegica</name>
    <dbReference type="NCBI Taxonomy" id="48144"/>
    <lineage>
        <taxon>Eukaryota</taxon>
        <taxon>Metazoa</taxon>
        <taxon>Ecdysozoa</taxon>
        <taxon>Arthropoda</taxon>
        <taxon>Crustacea</taxon>
        <taxon>Multicrustacea</taxon>
        <taxon>Malacostraca</taxon>
        <taxon>Eumalacostraca</taxon>
        <taxon>Eucarida</taxon>
        <taxon>Euphausiacea</taxon>
        <taxon>Euphausiidae</taxon>
        <taxon>Meganyctiphanes</taxon>
    </lineage>
</organism>
<feature type="transmembrane region" description="Helical" evidence="9">
    <location>
        <begin position="104"/>
        <end position="124"/>
    </location>
</feature>
<dbReference type="AlphaFoldDB" id="A0AAV2STX1"/>
<reference evidence="10 11" key="1">
    <citation type="submission" date="2024-05" db="EMBL/GenBank/DDBJ databases">
        <authorList>
            <person name="Wallberg A."/>
        </authorList>
    </citation>
    <scope>NUCLEOTIDE SEQUENCE [LARGE SCALE GENOMIC DNA]</scope>
</reference>
<evidence type="ECO:0000256" key="3">
    <source>
        <dbReference type="ARBA" id="ARBA00022448"/>
    </source>
</evidence>
<evidence type="ECO:0000256" key="7">
    <source>
        <dbReference type="ARBA" id="ARBA00023136"/>
    </source>
</evidence>
<dbReference type="InterPro" id="IPR037272">
    <property type="entry name" value="SNS_sf"/>
</dbReference>